<dbReference type="AlphaFoldDB" id="A0A2T7SXF2"/>
<feature type="region of interest" description="Disordered" evidence="1">
    <location>
        <begin position="25"/>
        <end position="67"/>
    </location>
</feature>
<dbReference type="Proteomes" id="UP000245992">
    <property type="component" value="Unassembled WGS sequence"/>
</dbReference>
<sequence>MSPVNDDVNFFVALAAGLRPVQAPLSARDGSIDPAGLPESGWHSSRPPVAPAPKGRYPPKSLQDNGP</sequence>
<keyword evidence="3" id="KW-1185">Reference proteome</keyword>
<evidence type="ECO:0000256" key="1">
    <source>
        <dbReference type="SAM" id="MobiDB-lite"/>
    </source>
</evidence>
<gene>
    <name evidence="2" type="ORF">Y717_23270</name>
</gene>
<comment type="caution">
    <text evidence="2">The sequence shown here is derived from an EMBL/GenBank/DDBJ whole genome shotgun (WGS) entry which is preliminary data.</text>
</comment>
<dbReference type="STRING" id="1440053.GCA_000718095_01856"/>
<organism evidence="2 3">
    <name type="scientific">Streptomyces scopuliridis RB72</name>
    <dbReference type="NCBI Taxonomy" id="1440053"/>
    <lineage>
        <taxon>Bacteria</taxon>
        <taxon>Bacillati</taxon>
        <taxon>Actinomycetota</taxon>
        <taxon>Actinomycetes</taxon>
        <taxon>Kitasatosporales</taxon>
        <taxon>Streptomycetaceae</taxon>
        <taxon>Streptomyces</taxon>
    </lineage>
</organism>
<accession>A0A2T7SXF2</accession>
<reference evidence="2 3" key="1">
    <citation type="submission" date="2013-12" db="EMBL/GenBank/DDBJ databases">
        <title>Annotated genome of Streptomyces scopuliridis.</title>
        <authorList>
            <person name="Olson J.B."/>
        </authorList>
    </citation>
    <scope>NUCLEOTIDE SEQUENCE [LARGE SCALE GENOMIC DNA]</scope>
    <source>
        <strain evidence="2 3">RB72</strain>
    </source>
</reference>
<dbReference type="EMBL" id="AZSP01000275">
    <property type="protein sequence ID" value="PVE07565.1"/>
    <property type="molecule type" value="Genomic_DNA"/>
</dbReference>
<name>A0A2T7SXF2_9ACTN</name>
<evidence type="ECO:0000313" key="3">
    <source>
        <dbReference type="Proteomes" id="UP000245992"/>
    </source>
</evidence>
<evidence type="ECO:0000313" key="2">
    <source>
        <dbReference type="EMBL" id="PVE07565.1"/>
    </source>
</evidence>
<proteinExistence type="predicted"/>
<protein>
    <submittedName>
        <fullName evidence="2">Uncharacterized protein</fullName>
    </submittedName>
</protein>